<name>A0A6J6EC86_9ZZZZ</name>
<evidence type="ECO:0000313" key="13">
    <source>
        <dbReference type="EMBL" id="CAB4573697.1"/>
    </source>
</evidence>
<evidence type="ECO:0000259" key="12">
    <source>
        <dbReference type="PROSITE" id="PS51163"/>
    </source>
</evidence>
<dbReference type="InterPro" id="IPR017945">
    <property type="entry name" value="DHBP_synth_RibB-like_a/b_dom"/>
</dbReference>
<keyword evidence="8" id="KW-0547">Nucleotide-binding</keyword>
<dbReference type="InterPro" id="IPR050156">
    <property type="entry name" value="TC-AMP_synthase_SUA5"/>
</dbReference>
<evidence type="ECO:0000256" key="5">
    <source>
        <dbReference type="ARBA" id="ARBA00022679"/>
    </source>
</evidence>
<dbReference type="AlphaFoldDB" id="A0A6J6EC86"/>
<proteinExistence type="inferred from homology"/>
<dbReference type="Pfam" id="PF01300">
    <property type="entry name" value="Sua5_yciO_yrdC"/>
    <property type="match status" value="1"/>
</dbReference>
<feature type="domain" description="YrdC-like" evidence="12">
    <location>
        <begin position="14"/>
        <end position="199"/>
    </location>
</feature>
<dbReference type="GO" id="GO:0006450">
    <property type="term" value="P:regulation of translational fidelity"/>
    <property type="evidence" value="ECO:0007669"/>
    <property type="project" value="TreeGrafter"/>
</dbReference>
<dbReference type="Gene3D" id="3.90.870.10">
    <property type="entry name" value="DHBP synthase"/>
    <property type="match status" value="1"/>
</dbReference>
<dbReference type="PANTHER" id="PTHR17490">
    <property type="entry name" value="SUA5"/>
    <property type="match status" value="1"/>
</dbReference>
<evidence type="ECO:0000256" key="10">
    <source>
        <dbReference type="ARBA" id="ARBA00029774"/>
    </source>
</evidence>
<dbReference type="PANTHER" id="PTHR17490:SF16">
    <property type="entry name" value="THREONYLCARBAMOYL-AMP SYNTHASE"/>
    <property type="match status" value="1"/>
</dbReference>
<evidence type="ECO:0000256" key="8">
    <source>
        <dbReference type="ARBA" id="ARBA00022741"/>
    </source>
</evidence>
<evidence type="ECO:0000256" key="3">
    <source>
        <dbReference type="ARBA" id="ARBA00012584"/>
    </source>
</evidence>
<evidence type="ECO:0000256" key="6">
    <source>
        <dbReference type="ARBA" id="ARBA00022694"/>
    </source>
</evidence>
<evidence type="ECO:0000256" key="9">
    <source>
        <dbReference type="ARBA" id="ARBA00022840"/>
    </source>
</evidence>
<protein>
    <recommendedName>
        <fullName evidence="10">L-threonylcarbamoyladenylate synthase</fullName>
        <ecNumber evidence="3">2.7.7.87</ecNumber>
    </recommendedName>
    <alternativeName>
        <fullName evidence="10">L-threonylcarbamoyladenylate synthase</fullName>
    </alternativeName>
</protein>
<comment type="similarity">
    <text evidence="2">Belongs to the SUA5 family.</text>
</comment>
<dbReference type="EC" id="2.7.7.87" evidence="3"/>
<dbReference type="GO" id="GO:0005737">
    <property type="term" value="C:cytoplasm"/>
    <property type="evidence" value="ECO:0007669"/>
    <property type="project" value="UniProtKB-SubCell"/>
</dbReference>
<dbReference type="GO" id="GO:0003725">
    <property type="term" value="F:double-stranded RNA binding"/>
    <property type="evidence" value="ECO:0007669"/>
    <property type="project" value="InterPro"/>
</dbReference>
<comment type="catalytic activity">
    <reaction evidence="11">
        <text>L-threonine + hydrogencarbonate + ATP = L-threonylcarbamoyladenylate + diphosphate + H2O</text>
        <dbReference type="Rhea" id="RHEA:36407"/>
        <dbReference type="ChEBI" id="CHEBI:15377"/>
        <dbReference type="ChEBI" id="CHEBI:17544"/>
        <dbReference type="ChEBI" id="CHEBI:30616"/>
        <dbReference type="ChEBI" id="CHEBI:33019"/>
        <dbReference type="ChEBI" id="CHEBI:57926"/>
        <dbReference type="ChEBI" id="CHEBI:73682"/>
        <dbReference type="EC" id="2.7.7.87"/>
    </reaction>
</comment>
<dbReference type="NCBIfam" id="TIGR00057">
    <property type="entry name" value="L-threonylcarbamoyladenylate synthase"/>
    <property type="match status" value="1"/>
</dbReference>
<sequence>MSIVVKMTTDAERRRGLVAAKAALMRGECVVMPTDTVYGVAANPFVPKGITSLLAAKRRDREMPIPVFVPNLDSALALSYQVSDQAKLIMEKFWPGAITLITKAHPTLKWDLGNADGTIALRIPLQRTALELLTETGPLGVTSANLTGEPAATDIESAQNKFGNSVSVYLDTGATSGEVASTIIDASQVQLRVVRVGVISISSIVEVTGATELIEGTHE</sequence>
<comment type="subcellular location">
    <subcellularLocation>
        <location evidence="1">Cytoplasm</location>
    </subcellularLocation>
</comment>
<keyword evidence="4" id="KW-0963">Cytoplasm</keyword>
<keyword evidence="7" id="KW-0548">Nucleotidyltransferase</keyword>
<dbReference type="InterPro" id="IPR006070">
    <property type="entry name" value="Sua5-like_dom"/>
</dbReference>
<evidence type="ECO:0000256" key="1">
    <source>
        <dbReference type="ARBA" id="ARBA00004496"/>
    </source>
</evidence>
<evidence type="ECO:0000256" key="2">
    <source>
        <dbReference type="ARBA" id="ARBA00007663"/>
    </source>
</evidence>
<dbReference type="GO" id="GO:0008033">
    <property type="term" value="P:tRNA processing"/>
    <property type="evidence" value="ECO:0007669"/>
    <property type="project" value="UniProtKB-KW"/>
</dbReference>
<dbReference type="GO" id="GO:0000049">
    <property type="term" value="F:tRNA binding"/>
    <property type="evidence" value="ECO:0007669"/>
    <property type="project" value="TreeGrafter"/>
</dbReference>
<reference evidence="13" key="1">
    <citation type="submission" date="2020-05" db="EMBL/GenBank/DDBJ databases">
        <authorList>
            <person name="Chiriac C."/>
            <person name="Salcher M."/>
            <person name="Ghai R."/>
            <person name="Kavagutti S V."/>
        </authorList>
    </citation>
    <scope>NUCLEOTIDE SEQUENCE</scope>
</reference>
<dbReference type="PROSITE" id="PS51163">
    <property type="entry name" value="YRDC"/>
    <property type="match status" value="1"/>
</dbReference>
<dbReference type="SUPFAM" id="SSF55821">
    <property type="entry name" value="YrdC/RibB"/>
    <property type="match status" value="1"/>
</dbReference>
<organism evidence="13">
    <name type="scientific">freshwater metagenome</name>
    <dbReference type="NCBI Taxonomy" id="449393"/>
    <lineage>
        <taxon>unclassified sequences</taxon>
        <taxon>metagenomes</taxon>
        <taxon>ecological metagenomes</taxon>
    </lineage>
</organism>
<gene>
    <name evidence="13" type="ORF">UFOPK1726_00443</name>
</gene>
<evidence type="ECO:0000256" key="4">
    <source>
        <dbReference type="ARBA" id="ARBA00022490"/>
    </source>
</evidence>
<keyword evidence="5" id="KW-0808">Transferase</keyword>
<keyword evidence="9" id="KW-0067">ATP-binding</keyword>
<dbReference type="GO" id="GO:0061710">
    <property type="term" value="F:L-threonylcarbamoyladenylate synthase"/>
    <property type="evidence" value="ECO:0007669"/>
    <property type="project" value="UniProtKB-EC"/>
</dbReference>
<accession>A0A6J6EC86</accession>
<evidence type="ECO:0000256" key="7">
    <source>
        <dbReference type="ARBA" id="ARBA00022695"/>
    </source>
</evidence>
<keyword evidence="6" id="KW-0819">tRNA processing</keyword>
<dbReference type="GO" id="GO:0005524">
    <property type="term" value="F:ATP binding"/>
    <property type="evidence" value="ECO:0007669"/>
    <property type="project" value="UniProtKB-KW"/>
</dbReference>
<evidence type="ECO:0000256" key="11">
    <source>
        <dbReference type="ARBA" id="ARBA00048366"/>
    </source>
</evidence>
<dbReference type="EMBL" id="CAEZTT010000036">
    <property type="protein sequence ID" value="CAB4573697.1"/>
    <property type="molecule type" value="Genomic_DNA"/>
</dbReference>